<proteinExistence type="predicted"/>
<dbReference type="Proteomes" id="UP000308652">
    <property type="component" value="Unassembled WGS sequence"/>
</dbReference>
<organism evidence="1 2">
    <name type="scientific">Crucibulum laeve</name>
    <dbReference type="NCBI Taxonomy" id="68775"/>
    <lineage>
        <taxon>Eukaryota</taxon>
        <taxon>Fungi</taxon>
        <taxon>Dikarya</taxon>
        <taxon>Basidiomycota</taxon>
        <taxon>Agaricomycotina</taxon>
        <taxon>Agaricomycetes</taxon>
        <taxon>Agaricomycetidae</taxon>
        <taxon>Agaricales</taxon>
        <taxon>Agaricineae</taxon>
        <taxon>Nidulariaceae</taxon>
        <taxon>Crucibulum</taxon>
    </lineage>
</organism>
<dbReference type="AlphaFoldDB" id="A0A5C3LY70"/>
<accession>A0A5C3LY70</accession>
<protein>
    <submittedName>
        <fullName evidence="1">Uncharacterized protein</fullName>
    </submittedName>
</protein>
<evidence type="ECO:0000313" key="1">
    <source>
        <dbReference type="EMBL" id="TFK37507.1"/>
    </source>
</evidence>
<evidence type="ECO:0000313" key="2">
    <source>
        <dbReference type="Proteomes" id="UP000308652"/>
    </source>
</evidence>
<sequence length="247" mass="27893">MDDQGTFTIPETFWSTDPCGNYRMSESELIRIGLVPPRIDIIPIVMQIGHNFHTSMLDYLAAFYHAQGLDLLSNATVFQLLNLPIVEDLGILKPLRKMPKLLISGLGIDQRKAQDDLELFLGGLPIDHANGLRHSTRCHLERNYCQILHRQKLKAATTACYDLADCGPLRRRILNERFRLDDIEETVNVENGEGPRYHARTTSGLSGTPLVSLFNLTARISKYSSLTIHEDYCTITTKCSITHNNDL</sequence>
<name>A0A5C3LY70_9AGAR</name>
<reference evidence="1 2" key="1">
    <citation type="journal article" date="2019" name="Nat. Ecol. Evol.">
        <title>Megaphylogeny resolves global patterns of mushroom evolution.</title>
        <authorList>
            <person name="Varga T."/>
            <person name="Krizsan K."/>
            <person name="Foldi C."/>
            <person name="Dima B."/>
            <person name="Sanchez-Garcia M."/>
            <person name="Sanchez-Ramirez S."/>
            <person name="Szollosi G.J."/>
            <person name="Szarkandi J.G."/>
            <person name="Papp V."/>
            <person name="Albert L."/>
            <person name="Andreopoulos W."/>
            <person name="Angelini C."/>
            <person name="Antonin V."/>
            <person name="Barry K.W."/>
            <person name="Bougher N.L."/>
            <person name="Buchanan P."/>
            <person name="Buyck B."/>
            <person name="Bense V."/>
            <person name="Catcheside P."/>
            <person name="Chovatia M."/>
            <person name="Cooper J."/>
            <person name="Damon W."/>
            <person name="Desjardin D."/>
            <person name="Finy P."/>
            <person name="Geml J."/>
            <person name="Haridas S."/>
            <person name="Hughes K."/>
            <person name="Justo A."/>
            <person name="Karasinski D."/>
            <person name="Kautmanova I."/>
            <person name="Kiss B."/>
            <person name="Kocsube S."/>
            <person name="Kotiranta H."/>
            <person name="LaButti K.M."/>
            <person name="Lechner B.E."/>
            <person name="Liimatainen K."/>
            <person name="Lipzen A."/>
            <person name="Lukacs Z."/>
            <person name="Mihaltcheva S."/>
            <person name="Morgado L.N."/>
            <person name="Niskanen T."/>
            <person name="Noordeloos M.E."/>
            <person name="Ohm R.A."/>
            <person name="Ortiz-Santana B."/>
            <person name="Ovrebo C."/>
            <person name="Racz N."/>
            <person name="Riley R."/>
            <person name="Savchenko A."/>
            <person name="Shiryaev A."/>
            <person name="Soop K."/>
            <person name="Spirin V."/>
            <person name="Szebenyi C."/>
            <person name="Tomsovsky M."/>
            <person name="Tulloss R.E."/>
            <person name="Uehling J."/>
            <person name="Grigoriev I.V."/>
            <person name="Vagvolgyi C."/>
            <person name="Papp T."/>
            <person name="Martin F.M."/>
            <person name="Miettinen O."/>
            <person name="Hibbett D.S."/>
            <person name="Nagy L.G."/>
        </authorList>
    </citation>
    <scope>NUCLEOTIDE SEQUENCE [LARGE SCALE GENOMIC DNA]</scope>
    <source>
        <strain evidence="1 2">CBS 166.37</strain>
    </source>
</reference>
<keyword evidence="2" id="KW-1185">Reference proteome</keyword>
<dbReference type="EMBL" id="ML213607">
    <property type="protein sequence ID" value="TFK37507.1"/>
    <property type="molecule type" value="Genomic_DNA"/>
</dbReference>
<gene>
    <name evidence="1" type="ORF">BDQ12DRAFT_713322</name>
</gene>